<dbReference type="EMBL" id="BARW01001507">
    <property type="protein sequence ID" value="GAI60547.1"/>
    <property type="molecule type" value="Genomic_DNA"/>
</dbReference>
<sequence>MGWEDPKPVLDLWCGTKSALKAWTDDGHPLISVDNDPAHDPTICGDILEVTAEQLNALAPYGFEFAWASVDCSIYSLMNLHSGHWAKEGEWAIPQTTEARNHNLRVKHTIALLEAIDCPYWILENPRAMLRKQKFMTRHHRVTVSYCKYGDNRMKPTDLWGKIPYFFEPLMCENGNPDHRPAPRGSHS</sequence>
<feature type="non-terminal residue" evidence="1">
    <location>
        <position position="188"/>
    </location>
</feature>
<protein>
    <recommendedName>
        <fullName evidence="2">DNA methylase N-4/N-6 domain-containing protein</fullName>
    </recommendedName>
</protein>
<evidence type="ECO:0008006" key="2">
    <source>
        <dbReference type="Google" id="ProtNLM"/>
    </source>
</evidence>
<gene>
    <name evidence="1" type="ORF">S12H4_04755</name>
</gene>
<proteinExistence type="predicted"/>
<dbReference type="SUPFAM" id="SSF53335">
    <property type="entry name" value="S-adenosyl-L-methionine-dependent methyltransferases"/>
    <property type="match status" value="1"/>
</dbReference>
<evidence type="ECO:0000313" key="1">
    <source>
        <dbReference type="EMBL" id="GAI60547.1"/>
    </source>
</evidence>
<reference evidence="1" key="1">
    <citation type="journal article" date="2014" name="Front. Microbiol.">
        <title>High frequency of phylogenetically diverse reductive dehalogenase-homologous genes in deep subseafloor sedimentary metagenomes.</title>
        <authorList>
            <person name="Kawai M."/>
            <person name="Futagami T."/>
            <person name="Toyoda A."/>
            <person name="Takaki Y."/>
            <person name="Nishi S."/>
            <person name="Hori S."/>
            <person name="Arai W."/>
            <person name="Tsubouchi T."/>
            <person name="Morono Y."/>
            <person name="Uchiyama I."/>
            <person name="Ito T."/>
            <person name="Fujiyama A."/>
            <person name="Inagaki F."/>
            <person name="Takami H."/>
        </authorList>
    </citation>
    <scope>NUCLEOTIDE SEQUENCE</scope>
    <source>
        <strain evidence="1">Expedition CK06-06</strain>
    </source>
</reference>
<dbReference type="Gene3D" id="3.40.50.150">
    <property type="entry name" value="Vaccinia Virus protein VP39"/>
    <property type="match status" value="1"/>
</dbReference>
<accession>X1PWA3</accession>
<organism evidence="1">
    <name type="scientific">marine sediment metagenome</name>
    <dbReference type="NCBI Taxonomy" id="412755"/>
    <lineage>
        <taxon>unclassified sequences</taxon>
        <taxon>metagenomes</taxon>
        <taxon>ecological metagenomes</taxon>
    </lineage>
</organism>
<dbReference type="AlphaFoldDB" id="X1PWA3"/>
<name>X1PWA3_9ZZZZ</name>
<dbReference type="InterPro" id="IPR029063">
    <property type="entry name" value="SAM-dependent_MTases_sf"/>
</dbReference>
<comment type="caution">
    <text evidence="1">The sequence shown here is derived from an EMBL/GenBank/DDBJ whole genome shotgun (WGS) entry which is preliminary data.</text>
</comment>